<keyword evidence="4" id="KW-1185">Reference proteome</keyword>
<evidence type="ECO:0000256" key="1">
    <source>
        <dbReference type="ARBA" id="ARBA00008791"/>
    </source>
</evidence>
<dbReference type="GeneID" id="42301742"/>
<dbReference type="CDD" id="cd00293">
    <property type="entry name" value="USP-like"/>
    <property type="match status" value="2"/>
</dbReference>
<sequence length="293" mass="30533">MYNFVLVPVDGSDSSIAALEHAVEIAADHGATVHLLYVADTNTPSLARQGTTVVDTLEQEGEDVLAEARSVAEEQGVPIMSDVIQGDPRKVILKTADSGPVDLIVMGTHGRRRLGEYVLGSVTEGVINETEMPVVTVRAADDVTPSYPYDGICIPTDGSDHAAAAVRLGGELAAHHDATVHLLTIVDTPALGIADGTVSITDQLEERAREILTEASAIASDAGAEDVVTTVESGSVTREIESAADADGVDLVVMGTHGRVGLDQRLLGSTTERVIRTAPTPVLTTTAPAVDDE</sequence>
<feature type="domain" description="UspA" evidence="2">
    <location>
        <begin position="149"/>
        <end position="283"/>
    </location>
</feature>
<evidence type="ECO:0000313" key="4">
    <source>
        <dbReference type="Proteomes" id="UP000326170"/>
    </source>
</evidence>
<organism evidence="3 4">
    <name type="scientific">Natronorubrum aibiense</name>
    <dbReference type="NCBI Taxonomy" id="348826"/>
    <lineage>
        <taxon>Archaea</taxon>
        <taxon>Methanobacteriati</taxon>
        <taxon>Methanobacteriota</taxon>
        <taxon>Stenosarchaea group</taxon>
        <taxon>Halobacteria</taxon>
        <taxon>Halobacteriales</taxon>
        <taxon>Natrialbaceae</taxon>
        <taxon>Natronorubrum</taxon>
    </lineage>
</organism>
<dbReference type="PRINTS" id="PR01438">
    <property type="entry name" value="UNVRSLSTRESS"/>
</dbReference>
<dbReference type="EMBL" id="CP045488">
    <property type="protein sequence ID" value="QFU83175.1"/>
    <property type="molecule type" value="Genomic_DNA"/>
</dbReference>
<comment type="similarity">
    <text evidence="1">Belongs to the universal stress protein A family.</text>
</comment>
<dbReference type="Gene3D" id="3.40.50.620">
    <property type="entry name" value="HUPs"/>
    <property type="match status" value="2"/>
</dbReference>
<dbReference type="InterPro" id="IPR014729">
    <property type="entry name" value="Rossmann-like_a/b/a_fold"/>
</dbReference>
<protein>
    <submittedName>
        <fullName evidence="3">Universal stress protein</fullName>
    </submittedName>
</protein>
<gene>
    <name evidence="3" type="ORF">GCU68_11825</name>
</gene>
<evidence type="ECO:0000259" key="2">
    <source>
        <dbReference type="Pfam" id="PF00582"/>
    </source>
</evidence>
<dbReference type="PANTHER" id="PTHR46268:SF6">
    <property type="entry name" value="UNIVERSAL STRESS PROTEIN UP12"/>
    <property type="match status" value="1"/>
</dbReference>
<accession>A0A5P9P4U3</accession>
<evidence type="ECO:0000313" key="3">
    <source>
        <dbReference type="EMBL" id="QFU83175.1"/>
    </source>
</evidence>
<feature type="domain" description="UspA" evidence="2">
    <location>
        <begin position="1"/>
        <end position="138"/>
    </location>
</feature>
<dbReference type="InterPro" id="IPR006016">
    <property type="entry name" value="UspA"/>
</dbReference>
<reference evidence="3 4" key="1">
    <citation type="journal article" date="2007" name="Int. J. Syst. Evol. Microbiol.">
        <title>Natronorubrum sulfidifaciens sp. nov., an extremely haloalkaliphilic archaeon isolated from Aiding salt lake in Xin-Jiang, China.</title>
        <authorList>
            <person name="Cui H.L."/>
            <person name="Tohty D."/>
            <person name="Liu H.C."/>
            <person name="Liu S.J."/>
            <person name="Oren A."/>
            <person name="Zhou P.J."/>
        </authorList>
    </citation>
    <scope>NUCLEOTIDE SEQUENCE [LARGE SCALE GENOMIC DNA]</scope>
    <source>
        <strain evidence="3 4">7-3</strain>
    </source>
</reference>
<proteinExistence type="inferred from homology"/>
<dbReference type="Pfam" id="PF00582">
    <property type="entry name" value="Usp"/>
    <property type="match status" value="2"/>
</dbReference>
<dbReference type="RefSeq" id="WP_152941850.1">
    <property type="nucleotide sequence ID" value="NZ_CP045488.1"/>
</dbReference>
<dbReference type="AlphaFoldDB" id="A0A5P9P4U3"/>
<dbReference type="InterPro" id="IPR006015">
    <property type="entry name" value="Universal_stress_UspA"/>
</dbReference>
<dbReference type="Proteomes" id="UP000326170">
    <property type="component" value="Chromosome"/>
</dbReference>
<dbReference type="OrthoDB" id="105697at2157"/>
<name>A0A5P9P4U3_9EURY</name>
<dbReference type="PANTHER" id="PTHR46268">
    <property type="entry name" value="STRESS RESPONSE PROTEIN NHAX"/>
    <property type="match status" value="1"/>
</dbReference>
<dbReference type="KEGG" id="nas:GCU68_11825"/>
<dbReference type="SUPFAM" id="SSF52402">
    <property type="entry name" value="Adenine nucleotide alpha hydrolases-like"/>
    <property type="match status" value="2"/>
</dbReference>